<dbReference type="SUPFAM" id="SSF46785">
    <property type="entry name" value="Winged helix' DNA-binding domain"/>
    <property type="match status" value="2"/>
</dbReference>
<proteinExistence type="inferred from homology"/>
<evidence type="ECO:0000256" key="6">
    <source>
        <dbReference type="ARBA" id="ARBA00022753"/>
    </source>
</evidence>
<evidence type="ECO:0000256" key="5">
    <source>
        <dbReference type="ARBA" id="ARBA00022490"/>
    </source>
</evidence>
<evidence type="ECO:0000256" key="7">
    <source>
        <dbReference type="ARBA" id="ARBA00022927"/>
    </source>
</evidence>
<evidence type="ECO:0000313" key="10">
    <source>
        <dbReference type="EMBL" id="KAK5774210.1"/>
    </source>
</evidence>
<evidence type="ECO:0000256" key="3">
    <source>
        <dbReference type="ARBA" id="ARBA00009834"/>
    </source>
</evidence>
<protein>
    <recommendedName>
        <fullName evidence="9">Vacuolar-sorting protein SNF8</fullName>
    </recommendedName>
</protein>
<gene>
    <name evidence="10" type="ORF">RI543_004498</name>
</gene>
<comment type="subcellular location">
    <subcellularLocation>
        <location evidence="2">Cytoplasm</location>
    </subcellularLocation>
    <subcellularLocation>
        <location evidence="1">Endosome membrane</location>
        <topology evidence="1">Peripheral membrane protein</topology>
    </subcellularLocation>
</comment>
<dbReference type="Proteomes" id="UP001306508">
    <property type="component" value="Unassembled WGS sequence"/>
</dbReference>
<dbReference type="InterPro" id="IPR016689">
    <property type="entry name" value="ESCRT-2_cplx_Snf8"/>
</dbReference>
<dbReference type="Gene3D" id="1.10.10.10">
    <property type="entry name" value="Winged helix-like DNA-binding domain superfamily/Winged helix DNA-binding domain"/>
    <property type="match status" value="2"/>
</dbReference>
<evidence type="ECO:0000256" key="1">
    <source>
        <dbReference type="ARBA" id="ARBA00004481"/>
    </source>
</evidence>
<dbReference type="InterPro" id="IPR036390">
    <property type="entry name" value="WH_DNA-bd_sf"/>
</dbReference>
<dbReference type="PANTHER" id="PTHR12806:SF0">
    <property type="entry name" value="VACUOLAR-SORTING PROTEIN SNF8"/>
    <property type="match status" value="1"/>
</dbReference>
<keyword evidence="6" id="KW-0967">Endosome</keyword>
<dbReference type="EMBL" id="JAWIZZ010000055">
    <property type="protein sequence ID" value="KAK5774210.1"/>
    <property type="molecule type" value="Genomic_DNA"/>
</dbReference>
<sequence>MKKFGLAAFNDNDKLYNDTLKQFNRKTEELSEQLNIFQDKLIEFANKHNQGLKSNPAFRSKFLHMCHNIGIDPLKLYTDRDKHLFTVNDFLYELCIRIIQICRNTKDINGGLITFNELLRTYFKTMNVTEKDLIDAINMLRTLDGGFTILTIKGEKILRSVPNELTTDQTKILEVCSIMGYASISLLRANLSWSKVRCKSVLDEMVINGLLWVDNQSEQNETLFWNPSWIAKSLTN</sequence>
<evidence type="ECO:0000256" key="2">
    <source>
        <dbReference type="ARBA" id="ARBA00004496"/>
    </source>
</evidence>
<keyword evidence="7 9" id="KW-0653">Protein transport</keyword>
<evidence type="ECO:0000256" key="8">
    <source>
        <dbReference type="ARBA" id="ARBA00023136"/>
    </source>
</evidence>
<dbReference type="Pfam" id="PF04157">
    <property type="entry name" value="EAP30"/>
    <property type="match status" value="1"/>
</dbReference>
<accession>A0AAN8A7J0</accession>
<organism evidence="10 11">
    <name type="scientific">Arxiozyma heterogenica</name>
    <dbReference type="NCBI Taxonomy" id="278026"/>
    <lineage>
        <taxon>Eukaryota</taxon>
        <taxon>Fungi</taxon>
        <taxon>Dikarya</taxon>
        <taxon>Ascomycota</taxon>
        <taxon>Saccharomycotina</taxon>
        <taxon>Saccharomycetes</taxon>
        <taxon>Saccharomycetales</taxon>
        <taxon>Saccharomycetaceae</taxon>
        <taxon>Arxiozyma</taxon>
    </lineage>
</organism>
<keyword evidence="5" id="KW-0963">Cytoplasm</keyword>
<evidence type="ECO:0000313" key="11">
    <source>
        <dbReference type="Proteomes" id="UP001306508"/>
    </source>
</evidence>
<keyword evidence="8" id="KW-0472">Membrane</keyword>
<comment type="similarity">
    <text evidence="3 9">Belongs to the SNF8 family.</text>
</comment>
<dbReference type="FunFam" id="1.10.10.10:FF:000397">
    <property type="entry name" value="Vacuolar-sorting protein SNF8"/>
    <property type="match status" value="1"/>
</dbReference>
<keyword evidence="11" id="KW-1185">Reference proteome</keyword>
<comment type="function">
    <text evidence="9">Component of the endosomal sorting complex required for transport II (ESCRT-II), which is required for multivesicular body (MVB) formation and sorting of endosomal cargo proteins into MVBs.</text>
</comment>
<evidence type="ECO:0000256" key="9">
    <source>
        <dbReference type="PIRNR" id="PIRNR017215"/>
    </source>
</evidence>
<dbReference type="InterPro" id="IPR040608">
    <property type="entry name" value="Snf8/Vps36"/>
</dbReference>
<keyword evidence="4 9" id="KW-0813">Transport</keyword>
<dbReference type="InterPro" id="IPR036388">
    <property type="entry name" value="WH-like_DNA-bd_sf"/>
</dbReference>
<comment type="subunit">
    <text evidence="9">Component of the endosomal sorting complex required for transport II (ESCRT-II).</text>
</comment>
<dbReference type="PANTHER" id="PTHR12806">
    <property type="entry name" value="EAP30 SUBUNIT OF ELL COMPLEX"/>
    <property type="match status" value="1"/>
</dbReference>
<name>A0AAN8A7J0_9SACH</name>
<dbReference type="GO" id="GO:0043328">
    <property type="term" value="P:protein transport to vacuole involved in ubiquitin-dependent protein catabolic process via the multivesicular body sorting pathway"/>
    <property type="evidence" value="ECO:0007669"/>
    <property type="project" value="TreeGrafter"/>
</dbReference>
<dbReference type="GO" id="GO:0000814">
    <property type="term" value="C:ESCRT II complex"/>
    <property type="evidence" value="ECO:0007669"/>
    <property type="project" value="UniProtKB-UniRule"/>
</dbReference>
<evidence type="ECO:0000256" key="4">
    <source>
        <dbReference type="ARBA" id="ARBA00022448"/>
    </source>
</evidence>
<dbReference type="Gene3D" id="6.10.140.180">
    <property type="match status" value="1"/>
</dbReference>
<reference evidence="11" key="1">
    <citation type="submission" date="2023-07" db="EMBL/GenBank/DDBJ databases">
        <title>A draft genome of Kazachstania heterogenica Y-27499.</title>
        <authorList>
            <person name="Donic C."/>
            <person name="Kralova J.S."/>
            <person name="Fidel L."/>
            <person name="Ben-Dor S."/>
            <person name="Jung S."/>
        </authorList>
    </citation>
    <scope>NUCLEOTIDE SEQUENCE [LARGE SCALE GENOMIC DNA]</scope>
    <source>
        <strain evidence="11">Y27499</strain>
    </source>
</reference>
<dbReference type="PIRSF" id="PIRSF017215">
    <property type="entry name" value="ESCRT2_Vps22"/>
    <property type="match status" value="1"/>
</dbReference>
<dbReference type="AlphaFoldDB" id="A0AAN8A7J0"/>
<comment type="caution">
    <text evidence="10">The sequence shown here is derived from an EMBL/GenBank/DDBJ whole genome shotgun (WGS) entry which is preliminary data.</text>
</comment>